<comment type="caution">
    <text evidence="4">The sequence shown here is derived from an EMBL/GenBank/DDBJ whole genome shotgun (WGS) entry which is preliminary data.</text>
</comment>
<accession>A0A9Q4GKL8</accession>
<dbReference type="Proteomes" id="UP001070238">
    <property type="component" value="Unassembled WGS sequence"/>
</dbReference>
<dbReference type="InterPro" id="IPR013783">
    <property type="entry name" value="Ig-like_fold"/>
</dbReference>
<proteinExistence type="predicted"/>
<dbReference type="InterPro" id="IPR032109">
    <property type="entry name" value="Big_3_5"/>
</dbReference>
<dbReference type="RefSeq" id="WP_267169410.1">
    <property type="nucleotide sequence ID" value="NZ_JAPMKX010000002.1"/>
</dbReference>
<name>A0A9Q4GKL8_9CORY</name>
<evidence type="ECO:0000259" key="3">
    <source>
        <dbReference type="Pfam" id="PF16640"/>
    </source>
</evidence>
<feature type="domain" description="Bacterial Ig-like" evidence="3">
    <location>
        <begin position="588"/>
        <end position="679"/>
    </location>
</feature>
<feature type="signal peptide" evidence="2">
    <location>
        <begin position="1"/>
        <end position="28"/>
    </location>
</feature>
<feature type="region of interest" description="Disordered" evidence="1">
    <location>
        <begin position="685"/>
        <end position="706"/>
    </location>
</feature>
<evidence type="ECO:0000313" key="5">
    <source>
        <dbReference type="Proteomes" id="UP001070238"/>
    </source>
</evidence>
<reference evidence="4" key="1">
    <citation type="submission" date="2022-11" db="EMBL/GenBank/DDBJ databases">
        <title>Corynebacterium sp. isolated from Penguins.</title>
        <authorList>
            <person name="Sedlar K."/>
            <person name="Svec P."/>
        </authorList>
    </citation>
    <scope>NUCLEOTIDE SEQUENCE</scope>
    <source>
        <strain evidence="4">P5875</strain>
    </source>
</reference>
<protein>
    <submittedName>
        <fullName evidence="4">Ig-like domain-containing protein</fullName>
    </submittedName>
</protein>
<sequence>MKATTRTATAAGAALCLLLGTAPSAAVAAETADTTRSTEVRYTCKLDGATWGNKKQDVSLSPETVTATYPETVEPGGTFTITLTPGVWRTTENVGRIRYDIALPTNGTVTGLELADTGMNVAGTDADVSVIRVNDKGLEDPAGGFARISAGNLTIDNGPRADNGNNAATGLTAQKDTSFRLPAVTVTMTAPTELGAVITTGLRNAGTTGRTSTLSLLEVRPGSFWGFNNDAVNCTADAAGSRLSTTTVSQVDTTTAFATTDPIELSYADPRVPEGALRVNVTRADGTGVPRGQVRFTVGDQTRDIEVTDGVAELTDFTFPVPEGREPVVHTVSAAYTGVDGIFRPSAAAQPVTVTVAPKDLEEVRGTISLDAVADYTRLVDDQLSVALTAKVGAENGAALPEGLTVHFREGDVDLGTSEVVNGTATFSAPVPNEKKEHSFTATLAEHTTDTVHVAGTTANAQVTVVPAAFPTLDVEIDPAQASLGDTVTLRAHYRVTGGEPSGSEIIFRSNGVRIGTATTDGDGTAVLTHQLRGSGEFVFTAFAPERTGEDGRRYSAADSAAVRISVEAAGAHASSTTLSRTLPAGGDTVVAGEEAEFTAAVDTDGARVDGTVSFYSGDVLLGTAELDPDTKTAVLRHTFTTPGEVTVHAVFSGGEVRTGDVTTATYAPSESEPLTVTVGSRDIVVPGPGGGDDDSEGSSLPEGSSTGGIGTLLQSLFSFLGITSFTDILSKIVSAIRDFISGPGQG</sequence>
<gene>
    <name evidence="4" type="ORF">OS123_06755</name>
</gene>
<evidence type="ECO:0000256" key="2">
    <source>
        <dbReference type="SAM" id="SignalP"/>
    </source>
</evidence>
<evidence type="ECO:0000313" key="4">
    <source>
        <dbReference type="EMBL" id="MCX7538240.1"/>
    </source>
</evidence>
<dbReference type="AlphaFoldDB" id="A0A9Q4GKL8"/>
<keyword evidence="2" id="KW-0732">Signal</keyword>
<dbReference type="Pfam" id="PF16640">
    <property type="entry name" value="Big_3_5"/>
    <property type="match status" value="1"/>
</dbReference>
<dbReference type="GO" id="GO:0005975">
    <property type="term" value="P:carbohydrate metabolic process"/>
    <property type="evidence" value="ECO:0007669"/>
    <property type="project" value="UniProtKB-ARBA"/>
</dbReference>
<dbReference type="EMBL" id="JAPMKX010000002">
    <property type="protein sequence ID" value="MCX7538240.1"/>
    <property type="molecule type" value="Genomic_DNA"/>
</dbReference>
<evidence type="ECO:0000256" key="1">
    <source>
        <dbReference type="SAM" id="MobiDB-lite"/>
    </source>
</evidence>
<organism evidence="4 5">
    <name type="scientific">Corynebacterium antarcticum</name>
    <dbReference type="NCBI Taxonomy" id="2800405"/>
    <lineage>
        <taxon>Bacteria</taxon>
        <taxon>Bacillati</taxon>
        <taxon>Actinomycetota</taxon>
        <taxon>Actinomycetes</taxon>
        <taxon>Mycobacteriales</taxon>
        <taxon>Corynebacteriaceae</taxon>
        <taxon>Corynebacterium</taxon>
    </lineage>
</organism>
<feature type="chain" id="PRO_5040250219" evidence="2">
    <location>
        <begin position="29"/>
        <end position="747"/>
    </location>
</feature>
<dbReference type="Gene3D" id="2.60.40.10">
    <property type="entry name" value="Immunoglobulins"/>
    <property type="match status" value="3"/>
</dbReference>